<reference evidence="4" key="1">
    <citation type="journal article" date="2021" name="Proc. Natl. Acad. Sci. U.S.A.">
        <title>Three genomes in the algal genus Volvox reveal the fate of a haploid sex-determining region after a transition to homothallism.</title>
        <authorList>
            <person name="Yamamoto K."/>
            <person name="Hamaji T."/>
            <person name="Kawai-Toyooka H."/>
            <person name="Matsuzaki R."/>
            <person name="Takahashi F."/>
            <person name="Nishimura Y."/>
            <person name="Kawachi M."/>
            <person name="Noguchi H."/>
            <person name="Minakuchi Y."/>
            <person name="Umen J.G."/>
            <person name="Toyoda A."/>
            <person name="Nozaki H."/>
        </authorList>
    </citation>
    <scope>NUCLEOTIDE SEQUENCE</scope>
    <source>
        <strain evidence="4">NIES-3786</strain>
    </source>
</reference>
<feature type="domain" description="Pherophorin" evidence="3">
    <location>
        <begin position="70"/>
        <end position="244"/>
    </location>
</feature>
<feature type="compositionally biased region" description="Pro residues" evidence="1">
    <location>
        <begin position="255"/>
        <end position="268"/>
    </location>
</feature>
<keyword evidence="2" id="KW-0812">Transmembrane</keyword>
<organism evidence="4 5">
    <name type="scientific">Volvox reticuliferus</name>
    <dbReference type="NCBI Taxonomy" id="1737510"/>
    <lineage>
        <taxon>Eukaryota</taxon>
        <taxon>Viridiplantae</taxon>
        <taxon>Chlorophyta</taxon>
        <taxon>core chlorophytes</taxon>
        <taxon>Chlorophyceae</taxon>
        <taxon>CS clade</taxon>
        <taxon>Chlamydomonadales</taxon>
        <taxon>Volvocaceae</taxon>
        <taxon>Volvox</taxon>
    </lineage>
</organism>
<protein>
    <recommendedName>
        <fullName evidence="3">Pherophorin domain-containing protein</fullName>
    </recommendedName>
</protein>
<comment type="caution">
    <text evidence="4">The sequence shown here is derived from an EMBL/GenBank/DDBJ whole genome shotgun (WGS) entry which is preliminary data.</text>
</comment>
<evidence type="ECO:0000313" key="4">
    <source>
        <dbReference type="EMBL" id="GIL87922.1"/>
    </source>
</evidence>
<sequence>MFRLIILISHIMRTHRRHVVSPFVLIMIGVMLIDSGARRLLVSAARRSCANVTFRTFPYKSCCTPMAAPDASSLSPYRIEVVDDPIFTIEPNLKMCFKIHVSRTVPSCRKDHYCCFEAAVNALQVDVNPACYHRGTRPSAYVRQGSLDRKDVRAVMKRVPADTFSGYGAVVRVTNLGISSERDVSDYVICITPGLNKDGLGCNSLRDLCTGDIESTPSGDHNGVDYNSSRSCAVALFYKHGFCCTSGKARFEALRPPPPPDPPSPPRSPNSQLDLPPGPGCSVCIQISLDGDTLTVFQPLDCEVLITTINELLGTLLLEPVSNSTLTCTDLTIAVCGNFRGYLTPPDLENILPMIHYTLLQKGTMTGCGGGTQMIVEAFLINNNDYGSCQAWGNMEPYVYRCIVINVNFPRCQCSTSSNPTPFIVKALFYRLTTSRNPNTDLYCFDILTVKSGGGPCFSSPAAQVLSQISFYAKEAMRGKLVSIGVLPPGVAVSKMAYYTPSWDAGQGTVKVMNLNWTTIQANGARVCLELDKTINPYNFCEYEDGPSSYCWVALHDKNNCPRIPPASGQICCCPRFQVMFTPSAVTLP</sequence>
<dbReference type="OrthoDB" id="10404801at2759"/>
<accession>A0A8J4CQH6</accession>
<feature type="domain" description="Pherophorin" evidence="3">
    <location>
        <begin position="409"/>
        <end position="562"/>
    </location>
</feature>
<evidence type="ECO:0000259" key="3">
    <source>
        <dbReference type="Pfam" id="PF12499"/>
    </source>
</evidence>
<evidence type="ECO:0000313" key="5">
    <source>
        <dbReference type="Proteomes" id="UP000747110"/>
    </source>
</evidence>
<keyword evidence="2" id="KW-0472">Membrane</keyword>
<dbReference type="AlphaFoldDB" id="A0A8J4CQH6"/>
<evidence type="ECO:0000256" key="2">
    <source>
        <dbReference type="SAM" id="Phobius"/>
    </source>
</evidence>
<name>A0A8J4CQH6_9CHLO</name>
<keyword evidence="5" id="KW-1185">Reference proteome</keyword>
<dbReference type="EMBL" id="BNCP01000042">
    <property type="protein sequence ID" value="GIL87922.1"/>
    <property type="molecule type" value="Genomic_DNA"/>
</dbReference>
<feature type="region of interest" description="Disordered" evidence="1">
    <location>
        <begin position="253"/>
        <end position="275"/>
    </location>
</feature>
<proteinExistence type="predicted"/>
<dbReference type="InterPro" id="IPR024616">
    <property type="entry name" value="Pherophorin"/>
</dbReference>
<evidence type="ECO:0000256" key="1">
    <source>
        <dbReference type="SAM" id="MobiDB-lite"/>
    </source>
</evidence>
<dbReference type="Pfam" id="PF12499">
    <property type="entry name" value="DUF3707"/>
    <property type="match status" value="2"/>
</dbReference>
<feature type="transmembrane region" description="Helical" evidence="2">
    <location>
        <begin position="20"/>
        <end position="41"/>
    </location>
</feature>
<dbReference type="Proteomes" id="UP000747110">
    <property type="component" value="Unassembled WGS sequence"/>
</dbReference>
<gene>
    <name evidence="4" type="ORF">Vretifemale_15972</name>
</gene>
<keyword evidence="2" id="KW-1133">Transmembrane helix</keyword>